<evidence type="ECO:0000313" key="2">
    <source>
        <dbReference type="Proteomes" id="UP000016924"/>
    </source>
</evidence>
<gene>
    <name evidence="1" type="ORF">W97_04530</name>
</gene>
<sequence length="449" mass="51337">MPPARKQHFFHLPPELRNNVYREVFSHPRCNAQALRVCKLFYREALPFLYSHQLIFRSQTSLYEWVASAETIQVSWVKAIRLCIRNIDLSPVLDSVSSQPPLRPRSPELINQELERLEQALTRLTGLCELTMDPIQTTSPRSHQRLALCSSFLELAARRSPHLRRLSFISDKHSIICVQGLRNLQSLHISGYLPNTPAETLEVLFSLPHLTELEVDNTFRLYDSAGVYHGRKPHLSFTPDVLRRMRPLKSFGIYDFGWTTITPVNGSKQRSPEDQGVFVNPEMLQALYDTHLTTLERLRISGDGSPETKMVDALRVLLRASRIEHFETSIPAFVSSIYVNSLPPTLRSLHVDNDYPMFFVEWSQELLSRKTCGALPMLGEVVLCCPHHCSEDADLRKFGFDKYAISEHVRAFREEGVRLNAEARLWSSVYASGTISHSRQTESTVPSIL</sequence>
<accession>R7YTP0</accession>
<keyword evidence="2" id="KW-1185">Reference proteome</keyword>
<dbReference type="Proteomes" id="UP000016924">
    <property type="component" value="Unassembled WGS sequence"/>
</dbReference>
<dbReference type="RefSeq" id="XP_007780609.1">
    <property type="nucleotide sequence ID" value="XM_007782419.1"/>
</dbReference>
<proteinExistence type="predicted"/>
<protein>
    <submittedName>
        <fullName evidence="1">Uncharacterized protein</fullName>
    </submittedName>
</protein>
<reference evidence="2" key="1">
    <citation type="submission" date="2012-06" db="EMBL/GenBank/DDBJ databases">
        <title>The genome sequence of Coniosporium apollinis CBS 100218.</title>
        <authorList>
            <consortium name="The Broad Institute Genome Sequencing Platform"/>
            <person name="Cuomo C."/>
            <person name="Gorbushina A."/>
            <person name="Noack S."/>
            <person name="Walker B."/>
            <person name="Young S.K."/>
            <person name="Zeng Q."/>
            <person name="Gargeya S."/>
            <person name="Fitzgerald M."/>
            <person name="Haas B."/>
            <person name="Abouelleil A."/>
            <person name="Alvarado L."/>
            <person name="Arachchi H.M."/>
            <person name="Berlin A.M."/>
            <person name="Chapman S.B."/>
            <person name="Goldberg J."/>
            <person name="Griggs A."/>
            <person name="Gujja S."/>
            <person name="Hansen M."/>
            <person name="Howarth C."/>
            <person name="Imamovic A."/>
            <person name="Larimer J."/>
            <person name="McCowan C."/>
            <person name="Montmayeur A."/>
            <person name="Murphy C."/>
            <person name="Neiman D."/>
            <person name="Pearson M."/>
            <person name="Priest M."/>
            <person name="Roberts A."/>
            <person name="Saif S."/>
            <person name="Shea T."/>
            <person name="Sisk P."/>
            <person name="Sykes S."/>
            <person name="Wortman J."/>
            <person name="Nusbaum C."/>
            <person name="Birren B."/>
        </authorList>
    </citation>
    <scope>NUCLEOTIDE SEQUENCE [LARGE SCALE GENOMIC DNA]</scope>
    <source>
        <strain evidence="2">CBS 100218</strain>
    </source>
</reference>
<evidence type="ECO:0000313" key="1">
    <source>
        <dbReference type="EMBL" id="EON65292.1"/>
    </source>
</evidence>
<dbReference type="InterPro" id="IPR032675">
    <property type="entry name" value="LRR_dom_sf"/>
</dbReference>
<dbReference type="AlphaFoldDB" id="R7YTP0"/>
<dbReference type="GeneID" id="19901841"/>
<dbReference type="Gene3D" id="3.80.10.10">
    <property type="entry name" value="Ribonuclease Inhibitor"/>
    <property type="match status" value="1"/>
</dbReference>
<dbReference type="eggNOG" id="ENOG502T1SG">
    <property type="taxonomic scope" value="Eukaryota"/>
</dbReference>
<dbReference type="SUPFAM" id="SSF52047">
    <property type="entry name" value="RNI-like"/>
    <property type="match status" value="1"/>
</dbReference>
<dbReference type="EMBL" id="JH767573">
    <property type="protein sequence ID" value="EON65292.1"/>
    <property type="molecule type" value="Genomic_DNA"/>
</dbReference>
<name>R7YTP0_CONA1</name>
<dbReference type="HOGENOM" id="CLU_601447_0_0_1"/>
<dbReference type="OrthoDB" id="4413570at2759"/>
<organism evidence="1 2">
    <name type="scientific">Coniosporium apollinis (strain CBS 100218)</name>
    <name type="common">Rock-inhabiting black yeast</name>
    <dbReference type="NCBI Taxonomy" id="1168221"/>
    <lineage>
        <taxon>Eukaryota</taxon>
        <taxon>Fungi</taxon>
        <taxon>Dikarya</taxon>
        <taxon>Ascomycota</taxon>
        <taxon>Pezizomycotina</taxon>
        <taxon>Dothideomycetes</taxon>
        <taxon>Dothideomycetes incertae sedis</taxon>
        <taxon>Coniosporium</taxon>
    </lineage>
</organism>